<accession>A0A5N1JHB7</accession>
<evidence type="ECO:0000313" key="2">
    <source>
        <dbReference type="Proteomes" id="UP000326344"/>
    </source>
</evidence>
<name>A0A5N1JHB7_9BACT</name>
<protein>
    <submittedName>
        <fullName evidence="1">Uncharacterized protein</fullName>
    </submittedName>
</protein>
<dbReference type="Proteomes" id="UP000326344">
    <property type="component" value="Unassembled WGS sequence"/>
</dbReference>
<proteinExistence type="predicted"/>
<sequence length="75" mass="8502">MEIVTHLNPVFIPDFHLLVLDIPDTFQTVSLTDLPTDWQNDTHYETLQTYFSNWLAQPDVLTVSVPSAVVSRSGN</sequence>
<organism evidence="1 2">
    <name type="scientific">Larkinella humicola</name>
    <dbReference type="NCBI Taxonomy" id="2607654"/>
    <lineage>
        <taxon>Bacteria</taxon>
        <taxon>Pseudomonadati</taxon>
        <taxon>Bacteroidota</taxon>
        <taxon>Cytophagia</taxon>
        <taxon>Cytophagales</taxon>
        <taxon>Spirosomataceae</taxon>
        <taxon>Larkinella</taxon>
    </lineage>
</organism>
<dbReference type="AlphaFoldDB" id="A0A5N1JHB7"/>
<dbReference type="EMBL" id="VTWS01000002">
    <property type="protein sequence ID" value="KAA9354785.1"/>
    <property type="molecule type" value="Genomic_DNA"/>
</dbReference>
<reference evidence="1 2" key="1">
    <citation type="submission" date="2019-09" db="EMBL/GenBank/DDBJ databases">
        <title>Genome Sequence of Larkinella sp MA1.</title>
        <authorList>
            <person name="Srinivasan S."/>
        </authorList>
    </citation>
    <scope>NUCLEOTIDE SEQUENCE [LARGE SCALE GENOMIC DNA]</scope>
    <source>
        <strain evidence="1 2">MA1</strain>
    </source>
</reference>
<gene>
    <name evidence="1" type="ORF">F0P93_09280</name>
</gene>
<evidence type="ECO:0000313" key="1">
    <source>
        <dbReference type="EMBL" id="KAA9354785.1"/>
    </source>
</evidence>
<comment type="caution">
    <text evidence="1">The sequence shown here is derived from an EMBL/GenBank/DDBJ whole genome shotgun (WGS) entry which is preliminary data.</text>
</comment>
<keyword evidence="2" id="KW-1185">Reference proteome</keyword>